<evidence type="ECO:0000256" key="1">
    <source>
        <dbReference type="ARBA" id="ARBA00022723"/>
    </source>
</evidence>
<dbReference type="SMART" id="SM00184">
    <property type="entry name" value="RING"/>
    <property type="match status" value="1"/>
</dbReference>
<keyword evidence="1" id="KW-0479">Metal-binding</keyword>
<dbReference type="SUPFAM" id="SSF57850">
    <property type="entry name" value="RING/U-box"/>
    <property type="match status" value="1"/>
</dbReference>
<evidence type="ECO:0000259" key="7">
    <source>
        <dbReference type="PROSITE" id="PS50089"/>
    </source>
</evidence>
<dbReference type="EMBL" id="JANPWB010000013">
    <property type="protein sequence ID" value="KAJ1109209.1"/>
    <property type="molecule type" value="Genomic_DNA"/>
</dbReference>
<dbReference type="InterPro" id="IPR013083">
    <property type="entry name" value="Znf_RING/FYVE/PHD"/>
</dbReference>
<accession>A0AAV7N1Q8</accession>
<dbReference type="GO" id="GO:0016567">
    <property type="term" value="P:protein ubiquitination"/>
    <property type="evidence" value="ECO:0007669"/>
    <property type="project" value="TreeGrafter"/>
</dbReference>
<evidence type="ECO:0000256" key="6">
    <source>
        <dbReference type="SAM" id="MobiDB-lite"/>
    </source>
</evidence>
<dbReference type="PANTHER" id="PTHR46569">
    <property type="entry name" value="E3 UBIQUITIN-PROTEIN LIGASE TRAIP"/>
    <property type="match status" value="1"/>
</dbReference>
<protein>
    <recommendedName>
        <fullName evidence="7">RING-type domain-containing protein</fullName>
    </recommendedName>
</protein>
<keyword evidence="5" id="KW-0175">Coiled coil</keyword>
<dbReference type="InterPro" id="IPR001841">
    <property type="entry name" value="Znf_RING"/>
</dbReference>
<keyword evidence="9" id="KW-1185">Reference proteome</keyword>
<dbReference type="PANTHER" id="PTHR46569:SF1">
    <property type="entry name" value="E3 UBIQUITIN-PROTEIN LIGASE RFWD3-RELATED"/>
    <property type="match status" value="1"/>
</dbReference>
<comment type="caution">
    <text evidence="8">The sequence shown here is derived from an EMBL/GenBank/DDBJ whole genome shotgun (WGS) entry which is preliminary data.</text>
</comment>
<keyword evidence="2 4" id="KW-0863">Zinc-finger</keyword>
<evidence type="ECO:0000256" key="4">
    <source>
        <dbReference type="PROSITE-ProRule" id="PRU00175"/>
    </source>
</evidence>
<dbReference type="GO" id="GO:0008270">
    <property type="term" value="F:zinc ion binding"/>
    <property type="evidence" value="ECO:0007669"/>
    <property type="project" value="UniProtKB-KW"/>
</dbReference>
<dbReference type="GO" id="GO:0031297">
    <property type="term" value="P:replication fork processing"/>
    <property type="evidence" value="ECO:0007669"/>
    <property type="project" value="TreeGrafter"/>
</dbReference>
<gene>
    <name evidence="8" type="ORF">NDU88_006572</name>
</gene>
<dbReference type="Gene3D" id="3.30.40.10">
    <property type="entry name" value="Zinc/RING finger domain, C3HC4 (zinc finger)"/>
    <property type="match status" value="1"/>
</dbReference>
<dbReference type="GO" id="GO:0090734">
    <property type="term" value="C:site of DNA damage"/>
    <property type="evidence" value="ECO:0007669"/>
    <property type="project" value="TreeGrafter"/>
</dbReference>
<feature type="region of interest" description="Disordered" evidence="6">
    <location>
        <begin position="440"/>
        <end position="470"/>
    </location>
</feature>
<organism evidence="8 9">
    <name type="scientific">Pleurodeles waltl</name>
    <name type="common">Iberian ribbed newt</name>
    <dbReference type="NCBI Taxonomy" id="8319"/>
    <lineage>
        <taxon>Eukaryota</taxon>
        <taxon>Metazoa</taxon>
        <taxon>Chordata</taxon>
        <taxon>Craniata</taxon>
        <taxon>Vertebrata</taxon>
        <taxon>Euteleostomi</taxon>
        <taxon>Amphibia</taxon>
        <taxon>Batrachia</taxon>
        <taxon>Caudata</taxon>
        <taxon>Salamandroidea</taxon>
        <taxon>Salamandridae</taxon>
        <taxon>Pleurodelinae</taxon>
        <taxon>Pleurodeles</taxon>
    </lineage>
</organism>
<dbReference type="SUPFAM" id="SSF46579">
    <property type="entry name" value="Prefoldin"/>
    <property type="match status" value="1"/>
</dbReference>
<keyword evidence="3" id="KW-0862">Zinc</keyword>
<feature type="coiled-coil region" evidence="5">
    <location>
        <begin position="132"/>
        <end position="277"/>
    </location>
</feature>
<dbReference type="PROSITE" id="PS50089">
    <property type="entry name" value="ZF_RING_2"/>
    <property type="match status" value="1"/>
</dbReference>
<evidence type="ECO:0000256" key="2">
    <source>
        <dbReference type="ARBA" id="ARBA00022771"/>
    </source>
</evidence>
<sequence>MPIRALCTICSDYFDNVREVAAIHCGHTFHHCCLNQWFSTAPHRTCPQCRIQVSNRQIIQKLFFDSGGEGEAPLDAECLKNELDKIKAQLSSKEKEKRDCQSIVDMLRETLDIRNATILSLQKEIDDTGMLCATLKKQMKFLEKQQNETKAAKEEARLLRRKMKTMESLELLLQGQRTEVEEMVRDMGIGQSAVEQLAVYCVSLKKEYEKLKEVRKASSEMTEKLKRELFSTSNTLQKTILDLEKTKEELQCTQKELRGADKEILSLKKKVEFLQKTLSTPTETNEAISRLVFESPAPLELQRPRLHRPADGDEIDLDLNFDVDTPDHIPHKSVIAPAKKIKLDPVGNVVKCQPKQVLQESSRNKHRGEEHQEANDEVLLPAFIKNSLLKGKSHGSLLNPHQNKGAIRTGYDGMGGRTKFIQPTNLTEIRPLLQTLHKKKKVSRFVTNPSSKDSTSSKNSTQPTLDLFLK</sequence>
<evidence type="ECO:0000256" key="5">
    <source>
        <dbReference type="SAM" id="Coils"/>
    </source>
</evidence>
<name>A0AAV7N1Q8_PLEWA</name>
<dbReference type="Proteomes" id="UP001066276">
    <property type="component" value="Chromosome 9"/>
</dbReference>
<dbReference type="CDD" id="cd16480">
    <property type="entry name" value="RING-H2_TRAIP"/>
    <property type="match status" value="1"/>
</dbReference>
<evidence type="ECO:0000313" key="9">
    <source>
        <dbReference type="Proteomes" id="UP001066276"/>
    </source>
</evidence>
<reference evidence="8" key="1">
    <citation type="journal article" date="2022" name="bioRxiv">
        <title>Sequencing and chromosome-scale assembly of the giantPleurodeles waltlgenome.</title>
        <authorList>
            <person name="Brown T."/>
            <person name="Elewa A."/>
            <person name="Iarovenko S."/>
            <person name="Subramanian E."/>
            <person name="Araus A.J."/>
            <person name="Petzold A."/>
            <person name="Susuki M."/>
            <person name="Suzuki K.-i.T."/>
            <person name="Hayashi T."/>
            <person name="Toyoda A."/>
            <person name="Oliveira C."/>
            <person name="Osipova E."/>
            <person name="Leigh N.D."/>
            <person name="Simon A."/>
            <person name="Yun M.H."/>
        </authorList>
    </citation>
    <scope>NUCLEOTIDE SEQUENCE</scope>
    <source>
        <strain evidence="8">20211129_DDA</strain>
        <tissue evidence="8">Liver</tissue>
    </source>
</reference>
<feature type="domain" description="RING-type" evidence="7">
    <location>
        <begin position="7"/>
        <end position="50"/>
    </location>
</feature>
<evidence type="ECO:0000256" key="3">
    <source>
        <dbReference type="ARBA" id="ARBA00022833"/>
    </source>
</evidence>
<feature type="compositionally biased region" description="Low complexity" evidence="6">
    <location>
        <begin position="447"/>
        <end position="461"/>
    </location>
</feature>
<proteinExistence type="predicted"/>
<dbReference type="GO" id="GO:0005634">
    <property type="term" value="C:nucleus"/>
    <property type="evidence" value="ECO:0007669"/>
    <property type="project" value="TreeGrafter"/>
</dbReference>
<dbReference type="GO" id="GO:0061630">
    <property type="term" value="F:ubiquitin protein ligase activity"/>
    <property type="evidence" value="ECO:0007669"/>
    <property type="project" value="TreeGrafter"/>
</dbReference>
<dbReference type="InterPro" id="IPR052639">
    <property type="entry name" value="TRAIP_ubiq-protein_ligase"/>
</dbReference>
<dbReference type="AlphaFoldDB" id="A0AAV7N1Q8"/>
<dbReference type="Pfam" id="PF13639">
    <property type="entry name" value="zf-RING_2"/>
    <property type="match status" value="1"/>
</dbReference>
<evidence type="ECO:0000313" key="8">
    <source>
        <dbReference type="EMBL" id="KAJ1109209.1"/>
    </source>
</evidence>